<name>A0A8J3QEI9_9ACTN</name>
<dbReference type="EMBL" id="BONY01000067">
    <property type="protein sequence ID" value="GIH09389.1"/>
    <property type="molecule type" value="Genomic_DNA"/>
</dbReference>
<evidence type="ECO:0000313" key="4">
    <source>
        <dbReference type="Proteomes" id="UP000612899"/>
    </source>
</evidence>
<protein>
    <submittedName>
        <fullName evidence="3">Alpha/beta hydrolase</fullName>
    </submittedName>
</protein>
<dbReference type="PANTHER" id="PTHR37017:SF11">
    <property type="entry name" value="ESTERASE_LIPASE_THIOESTERASE DOMAIN-CONTAINING PROTEIN"/>
    <property type="match status" value="1"/>
</dbReference>
<feature type="chain" id="PRO_5035257967" evidence="1">
    <location>
        <begin position="35"/>
        <end position="278"/>
    </location>
</feature>
<keyword evidence="3" id="KW-0378">Hydrolase</keyword>
<keyword evidence="1" id="KW-0732">Signal</keyword>
<dbReference type="AlphaFoldDB" id="A0A8J3QEI9"/>
<dbReference type="Pfam" id="PF12697">
    <property type="entry name" value="Abhydrolase_6"/>
    <property type="match status" value="1"/>
</dbReference>
<proteinExistence type="predicted"/>
<dbReference type="PANTHER" id="PTHR37017">
    <property type="entry name" value="AB HYDROLASE-1 DOMAIN-CONTAINING PROTEIN-RELATED"/>
    <property type="match status" value="1"/>
</dbReference>
<evidence type="ECO:0000259" key="2">
    <source>
        <dbReference type="Pfam" id="PF12697"/>
    </source>
</evidence>
<feature type="domain" description="AB hydrolase-1" evidence="2">
    <location>
        <begin position="46"/>
        <end position="266"/>
    </location>
</feature>
<dbReference type="SUPFAM" id="SSF53474">
    <property type="entry name" value="alpha/beta-Hydrolases"/>
    <property type="match status" value="1"/>
</dbReference>
<evidence type="ECO:0000313" key="3">
    <source>
        <dbReference type="EMBL" id="GIH09389.1"/>
    </source>
</evidence>
<keyword evidence="4" id="KW-1185">Reference proteome</keyword>
<organism evidence="3 4">
    <name type="scientific">Rhizocola hellebori</name>
    <dbReference type="NCBI Taxonomy" id="1392758"/>
    <lineage>
        <taxon>Bacteria</taxon>
        <taxon>Bacillati</taxon>
        <taxon>Actinomycetota</taxon>
        <taxon>Actinomycetes</taxon>
        <taxon>Micromonosporales</taxon>
        <taxon>Micromonosporaceae</taxon>
        <taxon>Rhizocola</taxon>
    </lineage>
</organism>
<gene>
    <name evidence="3" type="ORF">Rhe02_74560</name>
</gene>
<comment type="caution">
    <text evidence="3">The sequence shown here is derived from an EMBL/GenBank/DDBJ whole genome shotgun (WGS) entry which is preliminary data.</text>
</comment>
<dbReference type="GO" id="GO:0016787">
    <property type="term" value="F:hydrolase activity"/>
    <property type="evidence" value="ECO:0007669"/>
    <property type="project" value="UniProtKB-KW"/>
</dbReference>
<dbReference type="Proteomes" id="UP000612899">
    <property type="component" value="Unassembled WGS sequence"/>
</dbReference>
<dbReference type="InterPro" id="IPR052897">
    <property type="entry name" value="Sec-Metab_Biosynth_Hydrolase"/>
</dbReference>
<dbReference type="RefSeq" id="WP_239124292.1">
    <property type="nucleotide sequence ID" value="NZ_BONY01000067.1"/>
</dbReference>
<dbReference type="InterPro" id="IPR000073">
    <property type="entry name" value="AB_hydrolase_1"/>
</dbReference>
<evidence type="ECO:0000256" key="1">
    <source>
        <dbReference type="SAM" id="SignalP"/>
    </source>
</evidence>
<reference evidence="3" key="1">
    <citation type="submission" date="2021-01" db="EMBL/GenBank/DDBJ databases">
        <title>Whole genome shotgun sequence of Rhizocola hellebori NBRC 109834.</title>
        <authorList>
            <person name="Komaki H."/>
            <person name="Tamura T."/>
        </authorList>
    </citation>
    <scope>NUCLEOTIDE SEQUENCE</scope>
    <source>
        <strain evidence="3">NBRC 109834</strain>
    </source>
</reference>
<feature type="signal peptide" evidence="1">
    <location>
        <begin position="1"/>
        <end position="34"/>
    </location>
</feature>
<dbReference type="InterPro" id="IPR029058">
    <property type="entry name" value="AB_hydrolase_fold"/>
</dbReference>
<dbReference type="Gene3D" id="3.40.50.1820">
    <property type="entry name" value="alpha/beta hydrolase"/>
    <property type="match status" value="1"/>
</dbReference>
<accession>A0A8J3QEI9</accession>
<sequence>MLKSLVPQPRRRARWAILAVLAAMLPMLLPSANAAAVYPGSPKPTIVLVHGAWADGSSWDAVTQRLQKAGYPVRVPPNNLRNLTTDAETIADFLSTLTGPIVLVGHSYGGAVITNAATGNANVKALVYVDAFAPAEGETVFPLAGADSVLNGDPTTLFDFVPYPGAPPGDVDLYLKKNLFLTSFATGVPREKALTLYAAQRPIAFSAGNVPSGVPAWASIPSWYVLGTQDQIITPTAQRSMAERAGSTITEVKAGHLSLITRPNVVTDVIVQAVRATD</sequence>